<keyword evidence="3 5" id="KW-1133">Transmembrane helix</keyword>
<evidence type="ECO:0000259" key="6">
    <source>
        <dbReference type="PROSITE" id="PS50850"/>
    </source>
</evidence>
<feature type="transmembrane region" description="Helical" evidence="5">
    <location>
        <begin position="363"/>
        <end position="388"/>
    </location>
</feature>
<evidence type="ECO:0000313" key="8">
    <source>
        <dbReference type="Proteomes" id="UP001485459"/>
    </source>
</evidence>
<feature type="transmembrane region" description="Helical" evidence="5">
    <location>
        <begin position="45"/>
        <end position="65"/>
    </location>
</feature>
<feature type="transmembrane region" description="Helical" evidence="5">
    <location>
        <begin position="9"/>
        <end position="33"/>
    </location>
</feature>
<keyword evidence="4 5" id="KW-0472">Membrane</keyword>
<sequence>MAGKQYSRWLVLLVILMAPLLYVIDIFIINIAIPTIRQHLHATQGEMQLVIAGYLLGSACFLIIGGRAGDYLGRKKVFFWGMFCFTVTSCICGLAQNMLQLNIARFLQGVSSAFMVTQSIALIQELFPEPGPRAKAIGWYGMTLSIAAIIGQVLGGYLAEANTAVAGWRLIFFINLPVGLAALWAIRRYLPETQKESGVRFDYSGALQLLAGLGSFIYAVTEGRERGWPSWSMGLLLLGCAALIRFFYDQKRKSAAGWQPLMDTRLFNNRHFMLGLLAVLFHFMFHTAYLLMVVVYLQNGPGISAWACGLYFVPHALLFMVSAMLASRLLVTYGKYVLMAGLLIIFASFVLQIRMFGTESRPFLHMLLIGMYGLGNGMVLPFLLNIVLDSIPARHAGMSAGIFSTFQQIASALGISIIGGIFYSSILWETKMAYKTALDNGLVAGIICMVIVAGMLWLLPGSVRGERRRQLVSLE</sequence>
<feature type="domain" description="Major facilitator superfamily (MFS) profile" evidence="6">
    <location>
        <begin position="11"/>
        <end position="463"/>
    </location>
</feature>
<keyword evidence="8" id="KW-1185">Reference proteome</keyword>
<dbReference type="InterPro" id="IPR020846">
    <property type="entry name" value="MFS_dom"/>
</dbReference>
<comment type="subcellular location">
    <subcellularLocation>
        <location evidence="1">Membrane</location>
        <topology evidence="1">Multi-pass membrane protein</topology>
    </subcellularLocation>
</comment>
<feature type="transmembrane region" description="Helical" evidence="5">
    <location>
        <begin position="231"/>
        <end position="248"/>
    </location>
</feature>
<dbReference type="Gene3D" id="1.20.1720.10">
    <property type="entry name" value="Multidrug resistance protein D"/>
    <property type="match status" value="1"/>
</dbReference>
<feature type="transmembrane region" description="Helical" evidence="5">
    <location>
        <begin position="272"/>
        <end position="297"/>
    </location>
</feature>
<evidence type="ECO:0000313" key="7">
    <source>
        <dbReference type="EMBL" id="WZN40752.1"/>
    </source>
</evidence>
<dbReference type="Proteomes" id="UP001485459">
    <property type="component" value="Chromosome"/>
</dbReference>
<feature type="transmembrane region" description="Helical" evidence="5">
    <location>
        <begin position="337"/>
        <end position="357"/>
    </location>
</feature>
<dbReference type="PANTHER" id="PTHR42718:SF39">
    <property type="entry name" value="ACTINORHODIN TRANSPORTER-RELATED"/>
    <property type="match status" value="1"/>
</dbReference>
<dbReference type="InterPro" id="IPR036259">
    <property type="entry name" value="MFS_trans_sf"/>
</dbReference>
<dbReference type="Gene3D" id="1.20.1250.20">
    <property type="entry name" value="MFS general substrate transporter like domains"/>
    <property type="match status" value="1"/>
</dbReference>
<gene>
    <name evidence="7" type="ORF">WJU16_22580</name>
</gene>
<dbReference type="EMBL" id="CP149822">
    <property type="protein sequence ID" value="WZN40752.1"/>
    <property type="molecule type" value="Genomic_DNA"/>
</dbReference>
<dbReference type="CDD" id="cd17321">
    <property type="entry name" value="MFS_MMR_MDR_like"/>
    <property type="match status" value="1"/>
</dbReference>
<dbReference type="RefSeq" id="WP_341835617.1">
    <property type="nucleotide sequence ID" value="NZ_CP149822.1"/>
</dbReference>
<protein>
    <submittedName>
        <fullName evidence="7">MFS transporter</fullName>
    </submittedName>
</protein>
<dbReference type="PANTHER" id="PTHR42718">
    <property type="entry name" value="MAJOR FACILITATOR SUPERFAMILY MULTIDRUG TRANSPORTER MFSC"/>
    <property type="match status" value="1"/>
</dbReference>
<organism evidence="7 8">
    <name type="scientific">Chitinophaga pollutisoli</name>
    <dbReference type="NCBI Taxonomy" id="3133966"/>
    <lineage>
        <taxon>Bacteria</taxon>
        <taxon>Pseudomonadati</taxon>
        <taxon>Bacteroidota</taxon>
        <taxon>Chitinophagia</taxon>
        <taxon>Chitinophagales</taxon>
        <taxon>Chitinophagaceae</taxon>
        <taxon>Chitinophaga</taxon>
    </lineage>
</organism>
<dbReference type="SUPFAM" id="SSF103473">
    <property type="entry name" value="MFS general substrate transporter"/>
    <property type="match status" value="1"/>
</dbReference>
<evidence type="ECO:0000256" key="4">
    <source>
        <dbReference type="ARBA" id="ARBA00023136"/>
    </source>
</evidence>
<dbReference type="InterPro" id="IPR011701">
    <property type="entry name" value="MFS"/>
</dbReference>
<dbReference type="PROSITE" id="PS50850">
    <property type="entry name" value="MFS"/>
    <property type="match status" value="1"/>
</dbReference>
<proteinExistence type="predicted"/>
<keyword evidence="2 5" id="KW-0812">Transmembrane</keyword>
<accession>A0ABZ2YMZ1</accession>
<feature type="transmembrane region" description="Helical" evidence="5">
    <location>
        <begin position="409"/>
        <end position="428"/>
    </location>
</feature>
<feature type="transmembrane region" description="Helical" evidence="5">
    <location>
        <begin position="303"/>
        <end position="325"/>
    </location>
</feature>
<dbReference type="Pfam" id="PF07690">
    <property type="entry name" value="MFS_1"/>
    <property type="match status" value="1"/>
</dbReference>
<feature type="transmembrane region" description="Helical" evidence="5">
    <location>
        <begin position="165"/>
        <end position="186"/>
    </location>
</feature>
<feature type="transmembrane region" description="Helical" evidence="5">
    <location>
        <begin position="139"/>
        <end position="159"/>
    </location>
</feature>
<evidence type="ECO:0000256" key="1">
    <source>
        <dbReference type="ARBA" id="ARBA00004141"/>
    </source>
</evidence>
<evidence type="ECO:0000256" key="5">
    <source>
        <dbReference type="SAM" id="Phobius"/>
    </source>
</evidence>
<name>A0ABZ2YMZ1_9BACT</name>
<evidence type="ECO:0000256" key="2">
    <source>
        <dbReference type="ARBA" id="ARBA00022692"/>
    </source>
</evidence>
<feature type="transmembrane region" description="Helical" evidence="5">
    <location>
        <begin position="77"/>
        <end position="99"/>
    </location>
</feature>
<feature type="transmembrane region" description="Helical" evidence="5">
    <location>
        <begin position="440"/>
        <end position="459"/>
    </location>
</feature>
<reference evidence="8" key="1">
    <citation type="submission" date="2024-03" db="EMBL/GenBank/DDBJ databases">
        <title>Chitinophaga horti sp. nov., isolated from garden soil.</title>
        <authorList>
            <person name="Lee D.S."/>
            <person name="Han D.M."/>
            <person name="Baek J.H."/>
            <person name="Choi D.G."/>
            <person name="Jeon J.H."/>
            <person name="Jeon C.O."/>
        </authorList>
    </citation>
    <scope>NUCLEOTIDE SEQUENCE [LARGE SCALE GENOMIC DNA]</scope>
    <source>
        <strain evidence="8">GPA1</strain>
    </source>
</reference>
<evidence type="ECO:0000256" key="3">
    <source>
        <dbReference type="ARBA" id="ARBA00022989"/>
    </source>
</evidence>